<dbReference type="InterPro" id="IPR008972">
    <property type="entry name" value="Cupredoxin"/>
</dbReference>
<dbReference type="SUPFAM" id="SSF49503">
    <property type="entry name" value="Cupredoxins"/>
    <property type="match status" value="1"/>
</dbReference>
<evidence type="ECO:0000313" key="11">
    <source>
        <dbReference type="Proteomes" id="UP000018766"/>
    </source>
</evidence>
<evidence type="ECO:0000256" key="8">
    <source>
        <dbReference type="RuleBase" id="RU363017"/>
    </source>
</evidence>
<keyword evidence="8" id="KW-0732">Signal</keyword>
<feature type="domain" description="Blue (type 1) copper" evidence="9">
    <location>
        <begin position="22"/>
        <end position="148"/>
    </location>
</feature>
<dbReference type="PATRIC" id="fig|1414851.3.peg.1843"/>
<dbReference type="PANTHER" id="PTHR38439">
    <property type="entry name" value="AURACYANIN-B"/>
    <property type="match status" value="1"/>
</dbReference>
<sequence>MSMKKFALAAVFAVAATPVMAAECSAVVESNDQMQYNTKEIVVSKACKTFDIELKHVGSMPKAAMGHNIVVSKEADVTGIATDGAAAGPDANYIKADDARVIAHTKLIGGGESDKLTLDPATLSKDDAYTFFCSFPGHIAMMKGTVKVTD</sequence>
<evidence type="ECO:0000256" key="7">
    <source>
        <dbReference type="ARBA" id="ARBA00023157"/>
    </source>
</evidence>
<protein>
    <recommendedName>
        <fullName evidence="8">Azurin</fullName>
    </recommendedName>
</protein>
<accession>V8G051</accession>
<dbReference type="InterPro" id="IPR014068">
    <property type="entry name" value="Azurin"/>
</dbReference>
<keyword evidence="7" id="KW-1015">Disulfide bond</keyword>
<dbReference type="CDD" id="cd13922">
    <property type="entry name" value="Azurin"/>
    <property type="match status" value="1"/>
</dbReference>
<keyword evidence="6 8" id="KW-0186">Copper</keyword>
<keyword evidence="4 8" id="KW-0574">Periplasm</keyword>
<dbReference type="NCBIfam" id="TIGR02695">
    <property type="entry name" value="azurin"/>
    <property type="match status" value="1"/>
</dbReference>
<dbReference type="Proteomes" id="UP000018766">
    <property type="component" value="Unassembled WGS sequence"/>
</dbReference>
<comment type="caution">
    <text evidence="10">The sequence shown here is derived from an EMBL/GenBank/DDBJ whole genome shotgun (WGS) entry which is preliminary data.</text>
</comment>
<feature type="chain" id="PRO_5006531204" description="Azurin" evidence="8">
    <location>
        <begin position="22"/>
        <end position="150"/>
    </location>
</feature>
<dbReference type="GO" id="GO:0005507">
    <property type="term" value="F:copper ion binding"/>
    <property type="evidence" value="ECO:0007669"/>
    <property type="project" value="UniProtKB-UniRule"/>
</dbReference>
<evidence type="ECO:0000256" key="3">
    <source>
        <dbReference type="ARBA" id="ARBA00022723"/>
    </source>
</evidence>
<dbReference type="AlphaFoldDB" id="V8G051"/>
<dbReference type="RefSeq" id="WP_023951844.1">
    <property type="nucleotide sequence ID" value="NZ_AYSV01000096.1"/>
</dbReference>
<dbReference type="PROSITE" id="PS00196">
    <property type="entry name" value="COPPER_BLUE"/>
    <property type="match status" value="1"/>
</dbReference>
<organism evidence="10 11">
    <name type="scientific">Pelistega indica</name>
    <dbReference type="NCBI Taxonomy" id="1414851"/>
    <lineage>
        <taxon>Bacteria</taxon>
        <taxon>Pseudomonadati</taxon>
        <taxon>Pseudomonadota</taxon>
        <taxon>Betaproteobacteria</taxon>
        <taxon>Burkholderiales</taxon>
        <taxon>Alcaligenaceae</taxon>
        <taxon>Pelistega</taxon>
    </lineage>
</organism>
<evidence type="ECO:0000256" key="4">
    <source>
        <dbReference type="ARBA" id="ARBA00022764"/>
    </source>
</evidence>
<gene>
    <name evidence="10" type="ORF">V757_08915</name>
</gene>
<name>V8G051_9BURK</name>
<keyword evidence="3 8" id="KW-0479">Metal-binding</keyword>
<evidence type="ECO:0000256" key="2">
    <source>
        <dbReference type="ARBA" id="ARBA00022448"/>
    </source>
</evidence>
<evidence type="ECO:0000313" key="10">
    <source>
        <dbReference type="EMBL" id="ETD69338.1"/>
    </source>
</evidence>
<comment type="subcellular location">
    <subcellularLocation>
        <location evidence="1 8">Periplasm</location>
    </subcellularLocation>
</comment>
<dbReference type="InterPro" id="IPR050845">
    <property type="entry name" value="Cu-binding_ET"/>
</dbReference>
<feature type="signal peptide" evidence="8">
    <location>
        <begin position="1"/>
        <end position="21"/>
    </location>
</feature>
<dbReference type="PANTHER" id="PTHR38439:SF2">
    <property type="entry name" value="OUTER MEMBRANE PROTEIN H.8"/>
    <property type="match status" value="1"/>
</dbReference>
<proteinExistence type="predicted"/>
<keyword evidence="5 8" id="KW-0249">Electron transport</keyword>
<dbReference type="Pfam" id="PF00127">
    <property type="entry name" value="Copper-bind"/>
    <property type="match status" value="1"/>
</dbReference>
<dbReference type="Gene3D" id="2.60.40.420">
    <property type="entry name" value="Cupredoxins - blue copper proteins"/>
    <property type="match status" value="1"/>
</dbReference>
<evidence type="ECO:0000256" key="5">
    <source>
        <dbReference type="ARBA" id="ARBA00022982"/>
    </source>
</evidence>
<dbReference type="GO" id="GO:0009055">
    <property type="term" value="F:electron transfer activity"/>
    <property type="evidence" value="ECO:0007669"/>
    <property type="project" value="InterPro"/>
</dbReference>
<dbReference type="GO" id="GO:0042597">
    <property type="term" value="C:periplasmic space"/>
    <property type="evidence" value="ECO:0007669"/>
    <property type="project" value="UniProtKB-SubCell"/>
</dbReference>
<dbReference type="EMBL" id="AYSV01000096">
    <property type="protein sequence ID" value="ETD69338.1"/>
    <property type="molecule type" value="Genomic_DNA"/>
</dbReference>
<keyword evidence="11" id="KW-1185">Reference proteome</keyword>
<evidence type="ECO:0000256" key="6">
    <source>
        <dbReference type="ARBA" id="ARBA00023008"/>
    </source>
</evidence>
<dbReference type="OrthoDB" id="9814063at2"/>
<evidence type="ECO:0000259" key="9">
    <source>
        <dbReference type="Pfam" id="PF00127"/>
    </source>
</evidence>
<comment type="function">
    <text evidence="8">Transfers electrons from cytochrome c551 to cytochrome oxidase.</text>
</comment>
<dbReference type="InterPro" id="IPR000923">
    <property type="entry name" value="BlueCu_1"/>
</dbReference>
<keyword evidence="2 8" id="KW-0813">Transport</keyword>
<dbReference type="InterPro" id="IPR028871">
    <property type="entry name" value="BlueCu_1_BS"/>
</dbReference>
<reference evidence="10 11" key="1">
    <citation type="submission" date="2013-11" db="EMBL/GenBank/DDBJ databases">
        <title>Genomic analysis of Pelistega sp. HM-7.</title>
        <authorList>
            <person name="Kumbhare S.V."/>
            <person name="Shetty S.A."/>
            <person name="Sharma O."/>
            <person name="Dhotre D.P."/>
        </authorList>
    </citation>
    <scope>NUCLEOTIDE SEQUENCE [LARGE SCALE GENOMIC DNA]</scope>
    <source>
        <strain evidence="10 11">HM-7</strain>
    </source>
</reference>
<evidence type="ECO:0000256" key="1">
    <source>
        <dbReference type="ARBA" id="ARBA00004418"/>
    </source>
</evidence>